<keyword evidence="2 5" id="KW-0067">ATP-binding</keyword>
<gene>
    <name evidence="5" type="primary">DED1_1</name>
    <name evidence="5" type="ORF">HK097_000860</name>
</gene>
<protein>
    <submittedName>
        <fullName evidence="5">DEAD-box ATP-dependent RNA helicase</fullName>
    </submittedName>
</protein>
<dbReference type="GO" id="GO:0003676">
    <property type="term" value="F:nucleic acid binding"/>
    <property type="evidence" value="ECO:0007669"/>
    <property type="project" value="InterPro"/>
</dbReference>
<dbReference type="PROSITE" id="PS51192">
    <property type="entry name" value="HELICASE_ATP_BIND_1"/>
    <property type="match status" value="1"/>
</dbReference>
<organism evidence="5 6">
    <name type="scientific">Rhizophlyctis rosea</name>
    <dbReference type="NCBI Taxonomy" id="64517"/>
    <lineage>
        <taxon>Eukaryota</taxon>
        <taxon>Fungi</taxon>
        <taxon>Fungi incertae sedis</taxon>
        <taxon>Chytridiomycota</taxon>
        <taxon>Chytridiomycota incertae sedis</taxon>
        <taxon>Chytridiomycetes</taxon>
        <taxon>Rhizophlyctidales</taxon>
        <taxon>Rhizophlyctidaceae</taxon>
        <taxon>Rhizophlyctis</taxon>
    </lineage>
</organism>
<feature type="region of interest" description="Disordered" evidence="3">
    <location>
        <begin position="376"/>
        <end position="429"/>
    </location>
</feature>
<dbReference type="GO" id="GO:0005524">
    <property type="term" value="F:ATP binding"/>
    <property type="evidence" value="ECO:0007669"/>
    <property type="project" value="InterPro"/>
</dbReference>
<sequence>MAKHHLTPPPEPPDPHPTITHSRPPTVAPVTEPPASVGETLAKDTVTPDDNIANQESGKAVENDVKERLDGYVKDPNDEFAHCPDVKPRDPRLEQQIYGVQHISGMNFVKYFDKCDDIPFEASGHDAPEAIEDFQNSTLDELAKSNVALAGYVKPTQLQKHSVAIVTAGRDLMAFKTSRTDLPPTTMPATVTRTVTAKSFRPPWSYPRPRVLQIYEEARKFAYRSWVRPCVVYGIKSITYQIPDRDRGCDLLITTPGCLVDLIERGRVSLSSVRYLILDETDRMLDMGFEPQIRRLVEKEDMPPPSERQTLMFSATFHRNIIPDNIQMLARDVLKDYIFLGRDRSTLETAHVTNRQDSERAAANLLKKKSRTIIRRRPLPPPKHKSLPPLPPKTVKPPTTPEAVFRIASVQSVQETSTSDSVRPPSRAG</sequence>
<keyword evidence="1" id="KW-0378">Hydrolase</keyword>
<feature type="region of interest" description="Disordered" evidence="3">
    <location>
        <begin position="1"/>
        <end position="64"/>
    </location>
</feature>
<feature type="non-terminal residue" evidence="5">
    <location>
        <position position="429"/>
    </location>
</feature>
<name>A0AAD5S7W4_9FUNG</name>
<feature type="compositionally biased region" description="Pro residues" evidence="3">
    <location>
        <begin position="388"/>
        <end position="400"/>
    </location>
</feature>
<evidence type="ECO:0000256" key="2">
    <source>
        <dbReference type="ARBA" id="ARBA00022806"/>
    </source>
</evidence>
<evidence type="ECO:0000259" key="4">
    <source>
        <dbReference type="PROSITE" id="PS51192"/>
    </source>
</evidence>
<keyword evidence="2 5" id="KW-0347">Helicase</keyword>
<evidence type="ECO:0000313" key="5">
    <source>
        <dbReference type="EMBL" id="KAJ3046435.1"/>
    </source>
</evidence>
<feature type="compositionally biased region" description="Polar residues" evidence="3">
    <location>
        <begin position="409"/>
        <end position="421"/>
    </location>
</feature>
<dbReference type="Gene3D" id="3.40.50.300">
    <property type="entry name" value="P-loop containing nucleotide triphosphate hydrolases"/>
    <property type="match status" value="1"/>
</dbReference>
<evidence type="ECO:0000256" key="3">
    <source>
        <dbReference type="SAM" id="MobiDB-lite"/>
    </source>
</evidence>
<dbReference type="Pfam" id="PF00270">
    <property type="entry name" value="DEAD"/>
    <property type="match status" value="1"/>
</dbReference>
<dbReference type="PANTHER" id="PTHR47958">
    <property type="entry name" value="ATP-DEPENDENT RNA HELICASE DBP3"/>
    <property type="match status" value="1"/>
</dbReference>
<feature type="compositionally biased region" description="Pro residues" evidence="3">
    <location>
        <begin position="7"/>
        <end position="16"/>
    </location>
</feature>
<dbReference type="InterPro" id="IPR011545">
    <property type="entry name" value="DEAD/DEAH_box_helicase_dom"/>
</dbReference>
<dbReference type="InterPro" id="IPR014001">
    <property type="entry name" value="Helicase_ATP-bd"/>
</dbReference>
<comment type="caution">
    <text evidence="5">The sequence shown here is derived from an EMBL/GenBank/DDBJ whole genome shotgun (WGS) entry which is preliminary data.</text>
</comment>
<keyword evidence="2 5" id="KW-0547">Nucleotide-binding</keyword>
<accession>A0AAD5S7W4</accession>
<evidence type="ECO:0000313" key="6">
    <source>
        <dbReference type="Proteomes" id="UP001212841"/>
    </source>
</evidence>
<feature type="compositionally biased region" description="Basic residues" evidence="3">
    <location>
        <begin position="376"/>
        <end position="386"/>
    </location>
</feature>
<dbReference type="GO" id="GO:0016787">
    <property type="term" value="F:hydrolase activity"/>
    <property type="evidence" value="ECO:0007669"/>
    <property type="project" value="UniProtKB-KW"/>
</dbReference>
<dbReference type="SMART" id="SM00487">
    <property type="entry name" value="DEXDc"/>
    <property type="match status" value="1"/>
</dbReference>
<feature type="domain" description="Helicase ATP-binding" evidence="4">
    <location>
        <begin position="207"/>
        <end position="335"/>
    </location>
</feature>
<reference evidence="5" key="1">
    <citation type="submission" date="2020-05" db="EMBL/GenBank/DDBJ databases">
        <title>Phylogenomic resolution of chytrid fungi.</title>
        <authorList>
            <person name="Stajich J.E."/>
            <person name="Amses K."/>
            <person name="Simmons R."/>
            <person name="Seto K."/>
            <person name="Myers J."/>
            <person name="Bonds A."/>
            <person name="Quandt C.A."/>
            <person name="Barry K."/>
            <person name="Liu P."/>
            <person name="Grigoriev I."/>
            <person name="Longcore J.E."/>
            <person name="James T.Y."/>
        </authorList>
    </citation>
    <scope>NUCLEOTIDE SEQUENCE</scope>
    <source>
        <strain evidence="5">JEL0318</strain>
    </source>
</reference>
<proteinExistence type="predicted"/>
<dbReference type="AlphaFoldDB" id="A0AAD5S7W4"/>
<dbReference type="Proteomes" id="UP001212841">
    <property type="component" value="Unassembled WGS sequence"/>
</dbReference>
<dbReference type="SUPFAM" id="SSF52540">
    <property type="entry name" value="P-loop containing nucleoside triphosphate hydrolases"/>
    <property type="match status" value="1"/>
</dbReference>
<dbReference type="GO" id="GO:0004386">
    <property type="term" value="F:helicase activity"/>
    <property type="evidence" value="ECO:0007669"/>
    <property type="project" value="UniProtKB-KW"/>
</dbReference>
<dbReference type="InterPro" id="IPR027417">
    <property type="entry name" value="P-loop_NTPase"/>
</dbReference>
<dbReference type="EMBL" id="JADGJD010001168">
    <property type="protein sequence ID" value="KAJ3046435.1"/>
    <property type="molecule type" value="Genomic_DNA"/>
</dbReference>
<evidence type="ECO:0000256" key="1">
    <source>
        <dbReference type="ARBA" id="ARBA00022801"/>
    </source>
</evidence>
<feature type="compositionally biased region" description="Low complexity" evidence="3">
    <location>
        <begin position="17"/>
        <end position="35"/>
    </location>
</feature>
<keyword evidence="6" id="KW-1185">Reference proteome</keyword>